<proteinExistence type="predicted"/>
<gene>
    <name evidence="1" type="ORF">COCNU_03G004910</name>
</gene>
<protein>
    <submittedName>
        <fullName evidence="1">Uncharacterized protein</fullName>
    </submittedName>
</protein>
<name>A0A8K0I1Z4_COCNU</name>
<reference evidence="1" key="2">
    <citation type="submission" date="2019-07" db="EMBL/GenBank/DDBJ databases">
        <authorList>
            <person name="Yang Y."/>
            <person name="Bocs S."/>
            <person name="Baudouin L."/>
        </authorList>
    </citation>
    <scope>NUCLEOTIDE SEQUENCE</scope>
    <source>
        <tissue evidence="1">Spear leaf of Hainan Tall coconut</tissue>
    </source>
</reference>
<accession>A0A8K0I1Z4</accession>
<sequence length="108" mass="11787">MRDKFIYSMKGAYALLIDANPCIYGRQPLHLTPPHQTQALSWLVELFVGNKLSFDSMCLFPPNSTTSDGCKLSSSSSSTPTTSNFLFPSTLVSSRGRTDEPATCGSPY</sequence>
<evidence type="ECO:0000313" key="1">
    <source>
        <dbReference type="EMBL" id="KAG1334372.1"/>
    </source>
</evidence>
<dbReference type="EMBL" id="CM017874">
    <property type="protein sequence ID" value="KAG1334372.1"/>
    <property type="molecule type" value="Genomic_DNA"/>
</dbReference>
<evidence type="ECO:0000313" key="2">
    <source>
        <dbReference type="Proteomes" id="UP000797356"/>
    </source>
</evidence>
<dbReference type="Proteomes" id="UP000797356">
    <property type="component" value="Chromosome 3"/>
</dbReference>
<keyword evidence="2" id="KW-1185">Reference proteome</keyword>
<reference evidence="1" key="1">
    <citation type="journal article" date="2017" name="Gigascience">
        <title>The genome draft of coconut (Cocos nucifera).</title>
        <authorList>
            <person name="Xiao Y."/>
            <person name="Xu P."/>
            <person name="Fan H."/>
            <person name="Baudouin L."/>
            <person name="Xia W."/>
            <person name="Bocs S."/>
            <person name="Xu J."/>
            <person name="Li Q."/>
            <person name="Guo A."/>
            <person name="Zhou L."/>
            <person name="Li J."/>
            <person name="Wu Y."/>
            <person name="Ma Z."/>
            <person name="Armero A."/>
            <person name="Issali A.E."/>
            <person name="Liu N."/>
            <person name="Peng M."/>
            <person name="Yang Y."/>
        </authorList>
    </citation>
    <scope>NUCLEOTIDE SEQUENCE</scope>
    <source>
        <tissue evidence="1">Spear leaf of Hainan Tall coconut</tissue>
    </source>
</reference>
<comment type="caution">
    <text evidence="1">The sequence shown here is derived from an EMBL/GenBank/DDBJ whole genome shotgun (WGS) entry which is preliminary data.</text>
</comment>
<dbReference type="AlphaFoldDB" id="A0A8K0I1Z4"/>
<organism evidence="1 2">
    <name type="scientific">Cocos nucifera</name>
    <name type="common">Coconut palm</name>
    <dbReference type="NCBI Taxonomy" id="13894"/>
    <lineage>
        <taxon>Eukaryota</taxon>
        <taxon>Viridiplantae</taxon>
        <taxon>Streptophyta</taxon>
        <taxon>Embryophyta</taxon>
        <taxon>Tracheophyta</taxon>
        <taxon>Spermatophyta</taxon>
        <taxon>Magnoliopsida</taxon>
        <taxon>Liliopsida</taxon>
        <taxon>Arecaceae</taxon>
        <taxon>Arecoideae</taxon>
        <taxon>Cocoseae</taxon>
        <taxon>Attaleinae</taxon>
        <taxon>Cocos</taxon>
    </lineage>
</organism>